<feature type="compositionally biased region" description="Basic and acidic residues" evidence="1">
    <location>
        <begin position="1"/>
        <end position="17"/>
    </location>
</feature>
<comment type="caution">
    <text evidence="2">The sequence shown here is derived from an EMBL/GenBank/DDBJ whole genome shotgun (WGS) entry which is preliminary data.</text>
</comment>
<accession>A0AAE0B1T5</accession>
<dbReference type="AlphaFoldDB" id="A0AAE0B1T5"/>
<evidence type="ECO:0000313" key="3">
    <source>
        <dbReference type="Proteomes" id="UP001281410"/>
    </source>
</evidence>
<sequence>MSYEVRGHGDEEQVDKSRTKRLGPRRHAAAARRPALIQLHSHGRDAGKCRWSQAHFPTVDELVAGPARLAVVHQIRAPLQRN</sequence>
<keyword evidence="3" id="KW-1185">Reference proteome</keyword>
<feature type="region of interest" description="Disordered" evidence="1">
    <location>
        <begin position="1"/>
        <end position="31"/>
    </location>
</feature>
<organism evidence="2 3">
    <name type="scientific">Dipteronia sinensis</name>
    <dbReference type="NCBI Taxonomy" id="43782"/>
    <lineage>
        <taxon>Eukaryota</taxon>
        <taxon>Viridiplantae</taxon>
        <taxon>Streptophyta</taxon>
        <taxon>Embryophyta</taxon>
        <taxon>Tracheophyta</taxon>
        <taxon>Spermatophyta</taxon>
        <taxon>Magnoliopsida</taxon>
        <taxon>eudicotyledons</taxon>
        <taxon>Gunneridae</taxon>
        <taxon>Pentapetalae</taxon>
        <taxon>rosids</taxon>
        <taxon>malvids</taxon>
        <taxon>Sapindales</taxon>
        <taxon>Sapindaceae</taxon>
        <taxon>Hippocastanoideae</taxon>
        <taxon>Acereae</taxon>
        <taxon>Dipteronia</taxon>
    </lineage>
</organism>
<dbReference type="Proteomes" id="UP001281410">
    <property type="component" value="Unassembled WGS sequence"/>
</dbReference>
<reference evidence="2" key="1">
    <citation type="journal article" date="2023" name="Plant J.">
        <title>Genome sequences and population genomics provide insights into the demographic history, inbreeding, and mutation load of two 'living fossil' tree species of Dipteronia.</title>
        <authorList>
            <person name="Feng Y."/>
            <person name="Comes H.P."/>
            <person name="Chen J."/>
            <person name="Zhu S."/>
            <person name="Lu R."/>
            <person name="Zhang X."/>
            <person name="Li P."/>
            <person name="Qiu J."/>
            <person name="Olsen K.M."/>
            <person name="Qiu Y."/>
        </authorList>
    </citation>
    <scope>NUCLEOTIDE SEQUENCE</scope>
    <source>
        <strain evidence="2">NBL</strain>
    </source>
</reference>
<dbReference type="EMBL" id="JANJYJ010000002">
    <property type="protein sequence ID" value="KAK3228181.1"/>
    <property type="molecule type" value="Genomic_DNA"/>
</dbReference>
<name>A0AAE0B1T5_9ROSI</name>
<gene>
    <name evidence="2" type="ORF">Dsin_008043</name>
</gene>
<feature type="compositionally biased region" description="Basic residues" evidence="1">
    <location>
        <begin position="18"/>
        <end position="30"/>
    </location>
</feature>
<proteinExistence type="predicted"/>
<protein>
    <submittedName>
        <fullName evidence="2">Uncharacterized protein</fullName>
    </submittedName>
</protein>
<evidence type="ECO:0000313" key="2">
    <source>
        <dbReference type="EMBL" id="KAK3228181.1"/>
    </source>
</evidence>
<evidence type="ECO:0000256" key="1">
    <source>
        <dbReference type="SAM" id="MobiDB-lite"/>
    </source>
</evidence>